<feature type="compositionally biased region" description="Low complexity" evidence="1">
    <location>
        <begin position="48"/>
        <end position="112"/>
    </location>
</feature>
<evidence type="ECO:0000259" key="3">
    <source>
        <dbReference type="Pfam" id="PF03478"/>
    </source>
</evidence>
<feature type="signal peptide" evidence="2">
    <location>
        <begin position="1"/>
        <end position="32"/>
    </location>
</feature>
<protein>
    <recommendedName>
        <fullName evidence="3">KIB1-4 beta-propeller domain-containing protein</fullName>
    </recommendedName>
</protein>
<dbReference type="Proteomes" id="UP000636709">
    <property type="component" value="Unassembled WGS sequence"/>
</dbReference>
<dbReference type="PANTHER" id="PTHR36901">
    <property type="entry name" value="F-BOX DOMAIN CONTAINING PROTEIN, EXPRESSED-RELATED"/>
    <property type="match status" value="1"/>
</dbReference>
<feature type="domain" description="KIB1-4 beta-propeller" evidence="3">
    <location>
        <begin position="126"/>
        <end position="327"/>
    </location>
</feature>
<feature type="compositionally biased region" description="Pro residues" evidence="1">
    <location>
        <begin position="37"/>
        <end position="47"/>
    </location>
</feature>
<comment type="caution">
    <text evidence="4">The sequence shown here is derived from an EMBL/GenBank/DDBJ whole genome shotgun (WGS) entry which is preliminary data.</text>
</comment>
<accession>A0A835C497</accession>
<organism evidence="4 5">
    <name type="scientific">Digitaria exilis</name>
    <dbReference type="NCBI Taxonomy" id="1010633"/>
    <lineage>
        <taxon>Eukaryota</taxon>
        <taxon>Viridiplantae</taxon>
        <taxon>Streptophyta</taxon>
        <taxon>Embryophyta</taxon>
        <taxon>Tracheophyta</taxon>
        <taxon>Spermatophyta</taxon>
        <taxon>Magnoliopsida</taxon>
        <taxon>Liliopsida</taxon>
        <taxon>Poales</taxon>
        <taxon>Poaceae</taxon>
        <taxon>PACMAD clade</taxon>
        <taxon>Panicoideae</taxon>
        <taxon>Panicodae</taxon>
        <taxon>Paniceae</taxon>
        <taxon>Anthephorinae</taxon>
        <taxon>Digitaria</taxon>
    </lineage>
</organism>
<proteinExistence type="predicted"/>
<dbReference type="InterPro" id="IPR005174">
    <property type="entry name" value="KIB1-4_b-propeller"/>
</dbReference>
<gene>
    <name evidence="4" type="ORF">HU200_022534</name>
</gene>
<feature type="region of interest" description="Disordered" evidence="1">
    <location>
        <begin position="28"/>
        <end position="130"/>
    </location>
</feature>
<reference evidence="4" key="1">
    <citation type="submission" date="2020-07" db="EMBL/GenBank/DDBJ databases">
        <title>Genome sequence and genetic diversity analysis of an under-domesticated orphan crop, white fonio (Digitaria exilis).</title>
        <authorList>
            <person name="Bennetzen J.L."/>
            <person name="Chen S."/>
            <person name="Ma X."/>
            <person name="Wang X."/>
            <person name="Yssel A.E.J."/>
            <person name="Chaluvadi S.R."/>
            <person name="Johnson M."/>
            <person name="Gangashetty P."/>
            <person name="Hamidou F."/>
            <person name="Sanogo M.D."/>
            <person name="Zwaenepoel A."/>
            <person name="Wallace J."/>
            <person name="Van De Peer Y."/>
            <person name="Van Deynze A."/>
        </authorList>
    </citation>
    <scope>NUCLEOTIDE SEQUENCE</scope>
    <source>
        <tissue evidence="4">Leaves</tissue>
    </source>
</reference>
<name>A0A835C497_9POAL</name>
<keyword evidence="2" id="KW-0732">Signal</keyword>
<feature type="chain" id="PRO_5032933469" description="KIB1-4 beta-propeller domain-containing protein" evidence="2">
    <location>
        <begin position="33"/>
        <end position="374"/>
    </location>
</feature>
<keyword evidence="5" id="KW-1185">Reference proteome</keyword>
<evidence type="ECO:0000313" key="4">
    <source>
        <dbReference type="EMBL" id="KAF8722226.1"/>
    </source>
</evidence>
<dbReference type="EMBL" id="JACEFO010001675">
    <property type="protein sequence ID" value="KAF8722226.1"/>
    <property type="molecule type" value="Genomic_DNA"/>
</dbReference>
<dbReference type="Pfam" id="PF03478">
    <property type="entry name" value="Beta-prop_KIB1-4"/>
    <property type="match status" value="1"/>
</dbReference>
<evidence type="ECO:0000313" key="5">
    <source>
        <dbReference type="Proteomes" id="UP000636709"/>
    </source>
</evidence>
<dbReference type="PANTHER" id="PTHR36901:SF1">
    <property type="entry name" value="F-BOX DOMAIN CONTAINING PROTEIN, EXPRESSED"/>
    <property type="match status" value="1"/>
</dbReference>
<evidence type="ECO:0000256" key="2">
    <source>
        <dbReference type="SAM" id="SignalP"/>
    </source>
</evidence>
<dbReference type="AlphaFoldDB" id="A0A835C497"/>
<evidence type="ECO:0000256" key="1">
    <source>
        <dbReference type="SAM" id="MobiDB-lite"/>
    </source>
</evidence>
<sequence>MAWGSTGWASLPADLLLAVFSFLPSDTDRVRSAPSARPGPPPRPPGARAPGLSARAPTAPAVAAPRSRPSGSPPAAAAISCPSPSTCPWGSSTSPRPTGTSRSPTRVLIPRPSSSPTPSPAGSFASRPSDSSREWAAVAVGFPTSCLTHYTSATGAWAQIDYSVPGYTGVEHYNGRFYVAFRSQICVVEANRLVPAVIPLEHVDDAGDGSEDDDKPPGCGANTVEAHLVECGGELLLVSVHDDVVGPLAAVDDDRSASKSGGGTDVARAVEVYRVEWLGDAAVRLVREVDIGWYALFLGRNRAFALSAAKFPACRVNCVYLVDRQGHPDGVVRVLDVRESQWASREETIVCPDDGRRGPSSAGWARRGWFFPSY</sequence>
<dbReference type="OrthoDB" id="600964at2759"/>